<proteinExistence type="predicted"/>
<feature type="transmembrane region" description="Helical" evidence="1">
    <location>
        <begin position="39"/>
        <end position="60"/>
    </location>
</feature>
<dbReference type="Pfam" id="PF06541">
    <property type="entry name" value="ABC_trans_CmpB"/>
    <property type="match status" value="2"/>
</dbReference>
<feature type="transmembrane region" description="Helical" evidence="1">
    <location>
        <begin position="66"/>
        <end position="84"/>
    </location>
</feature>
<dbReference type="RefSeq" id="WP_055942736.1">
    <property type="nucleotide sequence ID" value="NZ_JAQDCV010000001.1"/>
</dbReference>
<gene>
    <name evidence="2" type="ORF">APZ18_06420</name>
</gene>
<feature type="transmembrane region" description="Helical" evidence="1">
    <location>
        <begin position="373"/>
        <end position="394"/>
    </location>
</feature>
<dbReference type="InterPro" id="IPR010540">
    <property type="entry name" value="CmpB_TMEM229"/>
</dbReference>
<feature type="transmembrane region" description="Helical" evidence="1">
    <location>
        <begin position="221"/>
        <end position="243"/>
    </location>
</feature>
<evidence type="ECO:0000313" key="3">
    <source>
        <dbReference type="Proteomes" id="UP000050833"/>
    </source>
</evidence>
<feature type="transmembrane region" description="Helical" evidence="1">
    <location>
        <begin position="6"/>
        <end position="27"/>
    </location>
</feature>
<reference evidence="2 3" key="1">
    <citation type="submission" date="2015-10" db="EMBL/GenBank/DDBJ databases">
        <title>Butyribacter intestini gen. nov., sp. nov., a butyric acid-producing bacterium of the family Lachnospiraceae isolated from the human faeces.</title>
        <authorList>
            <person name="Zou Y."/>
            <person name="Xue W."/>
            <person name="Luo G."/>
            <person name="Lv M."/>
        </authorList>
    </citation>
    <scope>NUCLEOTIDE SEQUENCE [LARGE SCALE GENOMIC DNA]</scope>
    <source>
        <strain evidence="2 3">TF01-11</strain>
    </source>
</reference>
<evidence type="ECO:0000313" key="2">
    <source>
        <dbReference type="EMBL" id="KQC86793.1"/>
    </source>
</evidence>
<protein>
    <recommendedName>
        <fullName evidence="4">ABC transporter permease</fullName>
    </recommendedName>
</protein>
<feature type="transmembrane region" description="Helical" evidence="1">
    <location>
        <begin position="105"/>
        <end position="125"/>
    </location>
</feature>
<feature type="transmembrane region" description="Helical" evidence="1">
    <location>
        <begin position="294"/>
        <end position="314"/>
    </location>
</feature>
<keyword evidence="1" id="KW-0472">Membrane</keyword>
<dbReference type="Proteomes" id="UP000050833">
    <property type="component" value="Unassembled WGS sequence"/>
</dbReference>
<dbReference type="EMBL" id="LLKB01000001">
    <property type="protein sequence ID" value="KQC86793.1"/>
    <property type="molecule type" value="Genomic_DNA"/>
</dbReference>
<accession>A0AAW3JX61</accession>
<dbReference type="AlphaFoldDB" id="A0AAW3JX61"/>
<sequence length="449" mass="51618">MKHFTGYELLWLFFVYSFLGWVLETAATTLKQRKFSNRGLVNGPFCVIYGITAVLMSVGLQELKGIWLFVFAAVYATVAEWISGHLIEKIFHERWWDYSERKRNLDGYICVSASVFWGALGYVAVRFGNRFIIFLLTILPYILMRILLLILIVVLFIDVFASVMLLSGKSRNAERWAAADAGIDKVSAKLRKKINNVIERRIRKAYPKAVKTESVKKDAGGVFASGCCFYKIMLLFIIGAFLGDITETIFCRITEGVWMSRSSVVWGPFSIVWGLALALVTLFLYKYKDRSESFLFLTGTLLGGAYEYLCSVFTELVFGKVFWDYSRIPFNLGGRINLLYCFFWGIAAVVWFKRMFPKIEMLIEKIPVVSGKVITWLLLVFMVCNIGVSCMALVRYDERSRENKVSQSIKIENGNKKSDEKDLKAWQKWMDEHYDDAKMKKIYPNAKKA</sequence>
<keyword evidence="1" id="KW-1133">Transmembrane helix</keyword>
<feature type="transmembrane region" description="Helical" evidence="1">
    <location>
        <begin position="334"/>
        <end position="352"/>
    </location>
</feature>
<keyword evidence="1" id="KW-0812">Transmembrane</keyword>
<feature type="transmembrane region" description="Helical" evidence="1">
    <location>
        <begin position="131"/>
        <end position="161"/>
    </location>
</feature>
<name>A0AAW3JX61_9FIRM</name>
<comment type="caution">
    <text evidence="2">The sequence shown here is derived from an EMBL/GenBank/DDBJ whole genome shotgun (WGS) entry which is preliminary data.</text>
</comment>
<keyword evidence="3" id="KW-1185">Reference proteome</keyword>
<feature type="transmembrane region" description="Helical" evidence="1">
    <location>
        <begin position="263"/>
        <end position="285"/>
    </location>
</feature>
<organism evidence="2 3">
    <name type="scientific">Butyribacter intestini</name>
    <dbReference type="NCBI Taxonomy" id="1703332"/>
    <lineage>
        <taxon>Bacteria</taxon>
        <taxon>Bacillati</taxon>
        <taxon>Bacillota</taxon>
        <taxon>Clostridia</taxon>
        <taxon>Lachnospirales</taxon>
        <taxon>Lachnospiraceae</taxon>
        <taxon>Butyribacter</taxon>
    </lineage>
</organism>
<evidence type="ECO:0008006" key="4">
    <source>
        <dbReference type="Google" id="ProtNLM"/>
    </source>
</evidence>
<evidence type="ECO:0000256" key="1">
    <source>
        <dbReference type="SAM" id="Phobius"/>
    </source>
</evidence>